<reference evidence="3" key="1">
    <citation type="journal article" date="2017" name="Genome Announc.">
        <title>Draft Genome Sequence of Terrimicrobium sacchariphilum NM-5T, a Facultative Anaerobic Soil Bacterium of the Class Spartobacteria.</title>
        <authorList>
            <person name="Qiu Y.L."/>
            <person name="Tourlousse D.M."/>
            <person name="Matsuura N."/>
            <person name="Ohashi A."/>
            <person name="Sekiguchi Y."/>
        </authorList>
    </citation>
    <scope>NUCLEOTIDE SEQUENCE [LARGE SCALE GENOMIC DNA]</scope>
    <source>
        <strain evidence="3">NM-5</strain>
    </source>
</reference>
<evidence type="ECO:0000256" key="1">
    <source>
        <dbReference type="SAM" id="SignalP"/>
    </source>
</evidence>
<evidence type="ECO:0008006" key="4">
    <source>
        <dbReference type="Google" id="ProtNLM"/>
    </source>
</evidence>
<dbReference type="STRING" id="690879.TSACC_2741"/>
<sequence length="245" mass="25451">MKTPPYIPLALVAMAVAFGGWTAEAAVIAQYDFENSANRALPSTTGANSTVSQFGVNGGTLGTTVGFSGTGNVYMRSTALTTTESGAVTAGDYLTFTVTPNTGYEFDLTSLTLLFGGSTSTGPFTVNGYLRSSLDNFATDLSLTGETYTPSGSEITYTTATADLSSLANIVHATGITFRLYVTSSIGSNDVYNDTANGAIFRADNVTLNGSIVAVPEPANLHLAWVGVGAGLLVLRFRRRCRSAA</sequence>
<dbReference type="AlphaFoldDB" id="A0A146G4H0"/>
<evidence type="ECO:0000313" key="3">
    <source>
        <dbReference type="Proteomes" id="UP000076023"/>
    </source>
</evidence>
<dbReference type="InParanoid" id="A0A146G4H0"/>
<feature type="signal peptide" evidence="1">
    <location>
        <begin position="1"/>
        <end position="25"/>
    </location>
</feature>
<evidence type="ECO:0000313" key="2">
    <source>
        <dbReference type="EMBL" id="GAT32343.1"/>
    </source>
</evidence>
<gene>
    <name evidence="2" type="ORF">TSACC_2741</name>
</gene>
<name>A0A146G4H0_TERSA</name>
<dbReference type="RefSeq" id="WP_153811259.1">
    <property type="nucleotide sequence ID" value="NZ_BDCO01000002.1"/>
</dbReference>
<dbReference type="Proteomes" id="UP000076023">
    <property type="component" value="Unassembled WGS sequence"/>
</dbReference>
<organism evidence="2 3">
    <name type="scientific">Terrimicrobium sacchariphilum</name>
    <dbReference type="NCBI Taxonomy" id="690879"/>
    <lineage>
        <taxon>Bacteria</taxon>
        <taxon>Pseudomonadati</taxon>
        <taxon>Verrucomicrobiota</taxon>
        <taxon>Terrimicrobiia</taxon>
        <taxon>Terrimicrobiales</taxon>
        <taxon>Terrimicrobiaceae</taxon>
        <taxon>Terrimicrobium</taxon>
    </lineage>
</organism>
<accession>A0A146G4H0</accession>
<comment type="caution">
    <text evidence="2">The sequence shown here is derived from an EMBL/GenBank/DDBJ whole genome shotgun (WGS) entry which is preliminary data.</text>
</comment>
<keyword evidence="3" id="KW-1185">Reference proteome</keyword>
<protein>
    <recommendedName>
        <fullName evidence="4">PEP-CTERM protein-sorting domain-containing protein</fullName>
    </recommendedName>
</protein>
<keyword evidence="1" id="KW-0732">Signal</keyword>
<feature type="chain" id="PRO_5007524379" description="PEP-CTERM protein-sorting domain-containing protein" evidence="1">
    <location>
        <begin position="26"/>
        <end position="245"/>
    </location>
</feature>
<dbReference type="EMBL" id="BDCO01000002">
    <property type="protein sequence ID" value="GAT32343.1"/>
    <property type="molecule type" value="Genomic_DNA"/>
</dbReference>
<proteinExistence type="predicted"/>